<dbReference type="AlphaFoldDB" id="A0A1Y1VFR7"/>
<comment type="caution">
    <text evidence="9">The sequence shown here is derived from an EMBL/GenBank/DDBJ whole genome shotgun (WGS) entry which is preliminary data.</text>
</comment>
<evidence type="ECO:0000313" key="10">
    <source>
        <dbReference type="Proteomes" id="UP000193719"/>
    </source>
</evidence>
<keyword evidence="10" id="KW-1185">Reference proteome</keyword>
<dbReference type="GO" id="GO:0030030">
    <property type="term" value="P:cell projection organization"/>
    <property type="evidence" value="ECO:0007669"/>
    <property type="project" value="UniProtKB-KW"/>
</dbReference>
<evidence type="ECO:0000256" key="1">
    <source>
        <dbReference type="ARBA" id="ARBA00007633"/>
    </source>
</evidence>
<dbReference type="Proteomes" id="UP000193719">
    <property type="component" value="Unassembled WGS sequence"/>
</dbReference>
<organism evidence="9 10">
    <name type="scientific">Piromyces finnis</name>
    <dbReference type="NCBI Taxonomy" id="1754191"/>
    <lineage>
        <taxon>Eukaryota</taxon>
        <taxon>Fungi</taxon>
        <taxon>Fungi incertae sedis</taxon>
        <taxon>Chytridiomycota</taxon>
        <taxon>Chytridiomycota incertae sedis</taxon>
        <taxon>Neocallimastigomycetes</taxon>
        <taxon>Neocallimastigales</taxon>
        <taxon>Neocallimastigaceae</taxon>
        <taxon>Piromyces</taxon>
    </lineage>
</organism>
<dbReference type="PANTHER" id="PTHR14611:SF2">
    <property type="entry name" value="TECTONIC"/>
    <property type="match status" value="1"/>
</dbReference>
<feature type="domain" description="Tectonic-1-3 N-terminal" evidence="8">
    <location>
        <begin position="122"/>
        <end position="213"/>
    </location>
</feature>
<evidence type="ECO:0000259" key="7">
    <source>
        <dbReference type="Pfam" id="PF07773"/>
    </source>
</evidence>
<feature type="signal peptide" evidence="6">
    <location>
        <begin position="1"/>
        <end position="25"/>
    </location>
</feature>
<gene>
    <name evidence="9" type="ORF">BCR36DRAFT_282448</name>
</gene>
<dbReference type="Pfam" id="PF25752">
    <property type="entry name" value="DUF1619_N"/>
    <property type="match status" value="1"/>
</dbReference>
<reference evidence="9 10" key="2">
    <citation type="submission" date="2016-08" db="EMBL/GenBank/DDBJ databases">
        <title>Pervasive Adenine N6-methylation of Active Genes in Fungi.</title>
        <authorList>
            <consortium name="DOE Joint Genome Institute"/>
            <person name="Mondo S.J."/>
            <person name="Dannebaum R.O."/>
            <person name="Kuo R.C."/>
            <person name="Labutti K."/>
            <person name="Haridas S."/>
            <person name="Kuo A."/>
            <person name="Salamov A."/>
            <person name="Ahrendt S.R."/>
            <person name="Lipzen A."/>
            <person name="Sullivan W."/>
            <person name="Andreopoulos W.B."/>
            <person name="Clum A."/>
            <person name="Lindquist E."/>
            <person name="Daum C."/>
            <person name="Ramamoorthy G.K."/>
            <person name="Gryganskyi A."/>
            <person name="Culley D."/>
            <person name="Magnuson J.K."/>
            <person name="James T.Y."/>
            <person name="O'Malley M.A."/>
            <person name="Stajich J.E."/>
            <person name="Spatafora J.W."/>
            <person name="Visel A."/>
            <person name="Grigoriev I.V."/>
        </authorList>
    </citation>
    <scope>NUCLEOTIDE SEQUENCE [LARGE SCALE GENOMIC DNA]</scope>
    <source>
        <strain evidence="10">finn</strain>
    </source>
</reference>
<evidence type="ECO:0000259" key="8">
    <source>
        <dbReference type="Pfam" id="PF25752"/>
    </source>
</evidence>
<feature type="compositionally biased region" description="Low complexity" evidence="5">
    <location>
        <begin position="57"/>
        <end position="69"/>
    </location>
</feature>
<sequence>MIIFKKNKNIFTVIIFLLLVGEIYGQGFKFSGISSGKNKGKNKEKVKEKEKSKAKPEIPGFNDTDTDDAINNNENEIEAEYGEVISNTNIFSNYNADDDEIVIKTKTNTLLVKEPVLNFKTDMGQCICDVTYNKCDVNCCCDPDCSGEKKYYFLGECLPEGPEGKEKPLCSNLLKAVNNPNVIVSDQYSDSGSSILCIAMDHNPDMGYYYKNPGKIEDKTVFINQFKRLLSTFSYSDKSVSLILPQTNYMLGKPIIVANETQNTYTKKRADSKRETILQSYAFTLPENTISGKCEPNSPILFLIDKETECTRKYSKSKKEFTIDYYKMNNIVFVRVKYISITII</sequence>
<dbReference type="Pfam" id="PF07773">
    <property type="entry name" value="TCTN_DUF1619"/>
    <property type="match status" value="1"/>
</dbReference>
<evidence type="ECO:0000256" key="2">
    <source>
        <dbReference type="ARBA" id="ARBA00022729"/>
    </source>
</evidence>
<dbReference type="InterPro" id="IPR040354">
    <property type="entry name" value="TCTN1-3"/>
</dbReference>
<feature type="domain" description="Tectonic-1-3" evidence="7">
    <location>
        <begin position="247"/>
        <end position="317"/>
    </location>
</feature>
<evidence type="ECO:0000256" key="4">
    <source>
        <dbReference type="ARBA" id="ARBA00023180"/>
    </source>
</evidence>
<dbReference type="PANTHER" id="PTHR14611">
    <property type="entry name" value="TECTONIC FAMILY MEMBER"/>
    <property type="match status" value="1"/>
</dbReference>
<accession>A0A1Y1VFR7</accession>
<evidence type="ECO:0000313" key="9">
    <source>
        <dbReference type="EMBL" id="ORX54888.1"/>
    </source>
</evidence>
<reference evidence="9 10" key="1">
    <citation type="submission" date="2016-08" db="EMBL/GenBank/DDBJ databases">
        <title>Genomes of anaerobic fungi encode conserved fungal cellulosomes for biomass hydrolysis.</title>
        <authorList>
            <consortium name="DOE Joint Genome Institute"/>
            <person name="Haitjema C.H."/>
            <person name="Gilmore S.P."/>
            <person name="Henske J.K."/>
            <person name="Solomon K.V."/>
            <person name="De Groot R."/>
            <person name="Kuo A."/>
            <person name="Mondo S.J."/>
            <person name="Salamov A.A."/>
            <person name="Labutti K."/>
            <person name="Zhao Z."/>
            <person name="Chiniquy J."/>
            <person name="Barry K."/>
            <person name="Brewer H.M."/>
            <person name="Purvine S.O."/>
            <person name="Wright A.T."/>
            <person name="Boxma B."/>
            <person name="Van Alen T."/>
            <person name="Hackstein J.H."/>
            <person name="Baker S.E."/>
            <person name="Grigoriev I.V."/>
            <person name="O'Malley M.A."/>
        </authorList>
    </citation>
    <scope>NUCLEOTIDE SEQUENCE [LARGE SCALE GENOMIC DNA]</scope>
    <source>
        <strain evidence="10">finn</strain>
    </source>
</reference>
<evidence type="ECO:0000256" key="3">
    <source>
        <dbReference type="ARBA" id="ARBA00022794"/>
    </source>
</evidence>
<feature type="region of interest" description="Disordered" evidence="5">
    <location>
        <begin position="36"/>
        <end position="69"/>
    </location>
</feature>
<name>A0A1Y1VFR7_9FUNG</name>
<feature type="compositionally biased region" description="Basic and acidic residues" evidence="5">
    <location>
        <begin position="41"/>
        <end position="56"/>
    </location>
</feature>
<dbReference type="OrthoDB" id="2104337at2759"/>
<proteinExistence type="inferred from homology"/>
<evidence type="ECO:0000256" key="6">
    <source>
        <dbReference type="SAM" id="SignalP"/>
    </source>
</evidence>
<dbReference type="EMBL" id="MCFH01000010">
    <property type="protein sequence ID" value="ORX54888.1"/>
    <property type="molecule type" value="Genomic_DNA"/>
</dbReference>
<keyword evidence="2 6" id="KW-0732">Signal</keyword>
<keyword evidence="3" id="KW-0970">Cilium biogenesis/degradation</keyword>
<protein>
    <submittedName>
        <fullName evidence="9">Uncharacterized protein</fullName>
    </submittedName>
</protein>
<comment type="similarity">
    <text evidence="1">Belongs to the tectonic family.</text>
</comment>
<dbReference type="STRING" id="1754191.A0A1Y1VFR7"/>
<dbReference type="InterPro" id="IPR011677">
    <property type="entry name" value="TCTN1-3_dom"/>
</dbReference>
<evidence type="ECO:0000256" key="5">
    <source>
        <dbReference type="SAM" id="MobiDB-lite"/>
    </source>
</evidence>
<keyword evidence="4" id="KW-0325">Glycoprotein</keyword>
<feature type="chain" id="PRO_5013163857" evidence="6">
    <location>
        <begin position="26"/>
        <end position="344"/>
    </location>
</feature>
<dbReference type="InterPro" id="IPR057724">
    <property type="entry name" value="TCTN1-3_N"/>
</dbReference>